<name>A0A9X1NMJ9_9ACTN</name>
<evidence type="ECO:0008006" key="4">
    <source>
        <dbReference type="Google" id="ProtNLM"/>
    </source>
</evidence>
<reference evidence="2" key="1">
    <citation type="submission" date="2021-11" db="EMBL/GenBank/DDBJ databases">
        <title>Streptomyces corallinus and Kineosporia corallina sp. nov., two new coral-derived marine actinobacteria.</title>
        <authorList>
            <person name="Buangrab K."/>
            <person name="Sutthacheep M."/>
            <person name="Yeemin T."/>
            <person name="Harunari E."/>
            <person name="Igarashi Y."/>
            <person name="Sripreechasak P."/>
            <person name="Kanchanasin P."/>
            <person name="Tanasupawat S."/>
            <person name="Phongsopitanun W."/>
        </authorList>
    </citation>
    <scope>NUCLEOTIDE SEQUENCE</scope>
    <source>
        <strain evidence="2">JCM 31032</strain>
    </source>
</reference>
<accession>A0A9X1NMJ9</accession>
<dbReference type="EMBL" id="JAJOMB010000025">
    <property type="protein sequence ID" value="MCD5315876.1"/>
    <property type="molecule type" value="Genomic_DNA"/>
</dbReference>
<sequence length="220" mass="25539">MPTNTPTGPPAPQPTDAQPLPPDDFQRWYGTWEPLNPGTISAFMHGFDQPWWIVGGWSIQAFTGISRPHDDMDISILASDIPAFRDFLGDRWTAWNADEGWLRPFDQRFTQVRPDSQLWIRRNAQSPWILDVPFTPDAGTRRWTNKRNPAHTENLEDVTWIAPDGLRYAKPEVTLMFKAAQAREKDRQDAHTTLPLLDERARTWLRDTMHRINPDHPWAH</sequence>
<evidence type="ECO:0000313" key="3">
    <source>
        <dbReference type="Proteomes" id="UP001138997"/>
    </source>
</evidence>
<dbReference type="Gene3D" id="3.30.460.40">
    <property type="match status" value="1"/>
</dbReference>
<dbReference type="InterPro" id="IPR019646">
    <property type="entry name" value="Aminoglyc_AdlTrfase"/>
</dbReference>
<dbReference type="RefSeq" id="WP_231448697.1">
    <property type="nucleotide sequence ID" value="NZ_JAJOMB010000025.1"/>
</dbReference>
<organism evidence="2 3">
    <name type="scientific">Kineosporia babensis</name>
    <dbReference type="NCBI Taxonomy" id="499548"/>
    <lineage>
        <taxon>Bacteria</taxon>
        <taxon>Bacillati</taxon>
        <taxon>Actinomycetota</taxon>
        <taxon>Actinomycetes</taxon>
        <taxon>Kineosporiales</taxon>
        <taxon>Kineosporiaceae</taxon>
        <taxon>Kineosporia</taxon>
    </lineage>
</organism>
<feature type="region of interest" description="Disordered" evidence="1">
    <location>
        <begin position="1"/>
        <end position="23"/>
    </location>
</feature>
<evidence type="ECO:0000256" key="1">
    <source>
        <dbReference type="SAM" id="MobiDB-lite"/>
    </source>
</evidence>
<keyword evidence="3" id="KW-1185">Reference proteome</keyword>
<gene>
    <name evidence="2" type="ORF">LR394_33780</name>
</gene>
<protein>
    <recommendedName>
        <fullName evidence="4">Amino acid transporter</fullName>
    </recommendedName>
</protein>
<dbReference type="AlphaFoldDB" id="A0A9X1NMJ9"/>
<proteinExistence type="predicted"/>
<dbReference type="Pfam" id="PF10706">
    <property type="entry name" value="Aminoglyc_resit"/>
    <property type="match status" value="1"/>
</dbReference>
<comment type="caution">
    <text evidence="2">The sequence shown here is derived from an EMBL/GenBank/DDBJ whole genome shotgun (WGS) entry which is preliminary data.</text>
</comment>
<evidence type="ECO:0000313" key="2">
    <source>
        <dbReference type="EMBL" id="MCD5315876.1"/>
    </source>
</evidence>
<dbReference type="Proteomes" id="UP001138997">
    <property type="component" value="Unassembled WGS sequence"/>
</dbReference>